<dbReference type="EMBL" id="KB822724">
    <property type="protein sequence ID" value="ETN37145.1"/>
    <property type="molecule type" value="Genomic_DNA"/>
</dbReference>
<dbReference type="Proteomes" id="UP000030752">
    <property type="component" value="Unassembled WGS sequence"/>
</dbReference>
<accession>W2RLE9</accession>
<dbReference type="GeneID" id="19975474"/>
<feature type="signal peptide" evidence="1">
    <location>
        <begin position="1"/>
        <end position="24"/>
    </location>
</feature>
<keyword evidence="1" id="KW-0732">Signal</keyword>
<dbReference type="RefSeq" id="XP_008720677.1">
    <property type="nucleotide sequence ID" value="XM_008722455.1"/>
</dbReference>
<feature type="chain" id="PRO_5004823677" description="WSC domain-containing protein" evidence="1">
    <location>
        <begin position="25"/>
        <end position="781"/>
    </location>
</feature>
<evidence type="ECO:0008006" key="4">
    <source>
        <dbReference type="Google" id="ProtNLM"/>
    </source>
</evidence>
<evidence type="ECO:0000313" key="3">
    <source>
        <dbReference type="Proteomes" id="UP000030752"/>
    </source>
</evidence>
<keyword evidence="3" id="KW-1185">Reference proteome</keyword>
<dbReference type="HOGENOM" id="CLU_358627_0_0_1"/>
<dbReference type="VEuPathDB" id="FungiDB:HMPREF1541_08135"/>
<name>W2RLE9_CYPE1</name>
<evidence type="ECO:0000256" key="1">
    <source>
        <dbReference type="SAM" id="SignalP"/>
    </source>
</evidence>
<organism evidence="2 3">
    <name type="scientific">Cyphellophora europaea (strain CBS 101466)</name>
    <name type="common">Phialophora europaea</name>
    <dbReference type="NCBI Taxonomy" id="1220924"/>
    <lineage>
        <taxon>Eukaryota</taxon>
        <taxon>Fungi</taxon>
        <taxon>Dikarya</taxon>
        <taxon>Ascomycota</taxon>
        <taxon>Pezizomycotina</taxon>
        <taxon>Eurotiomycetes</taxon>
        <taxon>Chaetothyriomycetidae</taxon>
        <taxon>Chaetothyriales</taxon>
        <taxon>Cyphellophoraceae</taxon>
        <taxon>Cyphellophora</taxon>
    </lineage>
</organism>
<reference evidence="2 3" key="1">
    <citation type="submission" date="2013-03" db="EMBL/GenBank/DDBJ databases">
        <title>The Genome Sequence of Phialophora europaea CBS 101466.</title>
        <authorList>
            <consortium name="The Broad Institute Genomics Platform"/>
            <person name="Cuomo C."/>
            <person name="de Hoog S."/>
            <person name="Gorbushina A."/>
            <person name="Walker B."/>
            <person name="Young S.K."/>
            <person name="Zeng Q."/>
            <person name="Gargeya S."/>
            <person name="Fitzgerald M."/>
            <person name="Haas B."/>
            <person name="Abouelleil A."/>
            <person name="Allen A.W."/>
            <person name="Alvarado L."/>
            <person name="Arachchi H.M."/>
            <person name="Berlin A.M."/>
            <person name="Chapman S.B."/>
            <person name="Gainer-Dewar J."/>
            <person name="Goldberg J."/>
            <person name="Griggs A."/>
            <person name="Gujja S."/>
            <person name="Hansen M."/>
            <person name="Howarth C."/>
            <person name="Imamovic A."/>
            <person name="Ireland A."/>
            <person name="Larimer J."/>
            <person name="McCowan C."/>
            <person name="Murphy C."/>
            <person name="Pearson M."/>
            <person name="Poon T.W."/>
            <person name="Priest M."/>
            <person name="Roberts A."/>
            <person name="Saif S."/>
            <person name="Shea T."/>
            <person name="Sisk P."/>
            <person name="Sykes S."/>
            <person name="Wortman J."/>
            <person name="Nusbaum C."/>
            <person name="Birren B."/>
        </authorList>
    </citation>
    <scope>NUCLEOTIDE SEQUENCE [LARGE SCALE GENOMIC DNA]</scope>
    <source>
        <strain evidence="2 3">CBS 101466</strain>
    </source>
</reference>
<dbReference type="InParanoid" id="W2RLE9"/>
<evidence type="ECO:0000313" key="2">
    <source>
        <dbReference type="EMBL" id="ETN37145.1"/>
    </source>
</evidence>
<dbReference type="AlphaFoldDB" id="W2RLE9"/>
<protein>
    <recommendedName>
        <fullName evidence="4">WSC domain-containing protein</fullName>
    </recommendedName>
</protein>
<dbReference type="eggNOG" id="ENOG502TB1G">
    <property type="taxonomic scope" value="Eukaryota"/>
</dbReference>
<gene>
    <name evidence="2" type="ORF">HMPREF1541_08135</name>
</gene>
<sequence length="781" mass="85291">MDVSSLSLASLLGMLLTLISIVSSAPPLPIDEQSLQSAAFDLAESPVTEHASFESHSSAHKDSDVAEGLDLAPDLPHPLVRRADSIEDLSTANPYKYELCCVYDFWKECDIQFTYICRSEYTFKCNLDGKLTWRKDNDECHQQCGCFEPDVVSGDTTTLSRRQVVEAARLEAASPFDYVDYTRRIPRGRETRTTAGGFEMDLAAIASIGGHKSRSVSLEGSDNSDLAIGSPEIVSRAALHNWALACWDREYVPGGEWLQENRTRTALCTSPPWGYSCDSSGTTTYRVQNHEICERRCVCNNMDPRPRCIDTIKHNFIPGCPGVGSPGLRRSIPLGIEANTSEPQLTTDLALSLVGGNVKRAELHNYAIVCATGSEGRWTANATWTAWCTQAPYSYSCTSTGAKFKLQFQQYCESNCICVDVDPKPRCILLGTRAYTPCQNVDGSKRSLELPNNDVNNSDTNPEGTISALMTTATATLDSEAVTQGPAPEDAAWHLFCVGPDTDEEKAVHTTYCASAPQAYSCDTSGQPVSLEVSLRCDSQCYCVPRADEKVSATWELPGVSDAAGARPDPSRALAKELSHDIFGEHEDISTEDVGTVQLFGRDAEAGGMFKRHLYALVCELDGVRDSQITKACASAPRGYSCNRYGHLTRDRYDNYCDQHCACQYMNLSPGRMGETISLPDGGLPVPCAWCKRGDDDTEPTDSLTSIESDKSAAVNHDEVWVLDCSSETGVQDLDLVKRCGFELGSSCNDQGEIHSGRSGDDPVCASRCFWYQTPVMLSEG</sequence>
<proteinExistence type="predicted"/>
<dbReference type="OrthoDB" id="4126938at2759"/>